<dbReference type="InterPro" id="IPR001926">
    <property type="entry name" value="TrpB-like_PALP"/>
</dbReference>
<dbReference type="PANTHER" id="PTHR42937:SF1">
    <property type="entry name" value="DIAMINOPROPIONATE AMMONIA-LYASE"/>
    <property type="match status" value="1"/>
</dbReference>
<evidence type="ECO:0000256" key="2">
    <source>
        <dbReference type="ARBA" id="ARBA00022898"/>
    </source>
</evidence>
<dbReference type="NCBIfam" id="TIGR03528">
    <property type="entry name" value="2_3_DAP_am_ly"/>
    <property type="match status" value="1"/>
</dbReference>
<keyword evidence="2" id="KW-0663">Pyridoxal phosphate</keyword>
<dbReference type="GO" id="GO:0008838">
    <property type="term" value="F:diaminopropionate ammonia-lyase activity"/>
    <property type="evidence" value="ECO:0007669"/>
    <property type="project" value="InterPro"/>
</dbReference>
<dbReference type="RefSeq" id="WP_204407432.1">
    <property type="nucleotide sequence ID" value="NZ_BQKC01000001.1"/>
</dbReference>
<dbReference type="GO" id="GO:0030170">
    <property type="term" value="F:pyridoxal phosphate binding"/>
    <property type="evidence" value="ECO:0007669"/>
    <property type="project" value="InterPro"/>
</dbReference>
<dbReference type="InterPro" id="IPR036052">
    <property type="entry name" value="TrpB-like_PALP_sf"/>
</dbReference>
<evidence type="ECO:0000313" key="4">
    <source>
        <dbReference type="EMBL" id="GJM54919.1"/>
    </source>
</evidence>
<dbReference type="EMBL" id="BQKC01000001">
    <property type="protein sequence ID" value="GJM54919.1"/>
    <property type="molecule type" value="Genomic_DNA"/>
</dbReference>
<dbReference type="Gene3D" id="3.40.50.1100">
    <property type="match status" value="3"/>
</dbReference>
<keyword evidence="4" id="KW-0456">Lyase</keyword>
<reference evidence="4" key="1">
    <citation type="journal article" date="2022" name="Int. J. Syst. Evol. Microbiol.">
        <title>Granulimonas faecalis gen. nov., sp. nov., and Leptogranulimonas caecicola gen. nov., sp. nov., novel lactate-producing Atopobiaceae bacteria isolated from mouse intestines, and an emended description of the family Atopobiaceae.</title>
        <authorList>
            <person name="Morinaga K."/>
            <person name="Kusada H."/>
            <person name="Sakamoto S."/>
            <person name="Murakami T."/>
            <person name="Toyoda A."/>
            <person name="Mori H."/>
            <person name="Meng X.Y."/>
            <person name="Takashino M."/>
            <person name="Murotomi K."/>
            <person name="Tamaki H."/>
        </authorList>
    </citation>
    <scope>NUCLEOTIDE SEQUENCE</scope>
    <source>
        <strain evidence="4">OPF53</strain>
    </source>
</reference>
<proteinExistence type="predicted"/>
<evidence type="ECO:0000256" key="1">
    <source>
        <dbReference type="ARBA" id="ARBA00001933"/>
    </source>
</evidence>
<feature type="domain" description="Tryptophan synthase beta chain-like PALP" evidence="3">
    <location>
        <begin position="41"/>
        <end position="333"/>
    </location>
</feature>
<dbReference type="CDD" id="cd00640">
    <property type="entry name" value="Trp-synth-beta_II"/>
    <property type="match status" value="1"/>
</dbReference>
<dbReference type="NCBIfam" id="NF006058">
    <property type="entry name" value="PRK08206.1"/>
    <property type="match status" value="1"/>
</dbReference>
<protein>
    <submittedName>
        <fullName evidence="4">PLP-dependent lyase/thiolase</fullName>
    </submittedName>
</protein>
<evidence type="ECO:0000259" key="3">
    <source>
        <dbReference type="Pfam" id="PF00291"/>
    </source>
</evidence>
<sequence>MQLPEMKWVLNKCPKSEDSNLPVMSLENVAAARAFHQGFPQYSVTPLADLDAMAGRLGLGGLYVKDESYRFGLNAFKVLGGSFAMARYIAQQTGRDIADTTFDYLTGDDLQKDFGQATFFTATDGNHGRGVAWAANRLGQKAVVHMPKGSTQTRLENIAKEGAEVTIEELNYDDCVRLAAKEADETEHGVIVQDTAWDGYEEIPSWIMQGYGTMSSEAAEQLRALEVNRPTHVFVQAGVGSLASSVVGYFANLFPGCPPTFVVMEAGAADCLYQSAKAADGEPRIVGGDLETIMAGLACGEPNTIGWDILRNHVTAFVSCPDWVSAKGMRMLAAPLAGDPAVTSGESGAVGMGVVSTIMEDPDYADLKEALGLDGSSRVLLFSTEGDTDPVRYREVVWGGAYPTEDIER</sequence>
<dbReference type="NCBIfam" id="TIGR01747">
    <property type="entry name" value="diampropi_NH3ly"/>
    <property type="match status" value="1"/>
</dbReference>
<accession>A0AAV5AZY8</accession>
<evidence type="ECO:0000313" key="5">
    <source>
        <dbReference type="Proteomes" id="UP001055025"/>
    </source>
</evidence>
<dbReference type="AlphaFoldDB" id="A0AAV5AZY8"/>
<dbReference type="Proteomes" id="UP001055025">
    <property type="component" value="Unassembled WGS sequence"/>
</dbReference>
<dbReference type="SUPFAM" id="SSF53686">
    <property type="entry name" value="Tryptophan synthase beta subunit-like PLP-dependent enzymes"/>
    <property type="match status" value="1"/>
</dbReference>
<name>A0AAV5AZY8_9ACTN</name>
<comment type="caution">
    <text evidence="4">The sequence shown here is derived from an EMBL/GenBank/DDBJ whole genome shotgun (WGS) entry which is preliminary data.</text>
</comment>
<dbReference type="InterPro" id="IPR010081">
    <property type="entry name" value="DiNH2opropionate_NH3_lyase"/>
</dbReference>
<keyword evidence="5" id="KW-1185">Reference proteome</keyword>
<dbReference type="PANTHER" id="PTHR42937">
    <property type="match status" value="1"/>
</dbReference>
<gene>
    <name evidence="4" type="ORF">ATOP_05740</name>
</gene>
<dbReference type="InterPro" id="IPR019871">
    <property type="entry name" value="DiNH2propionate_NH3-lyase_sub"/>
</dbReference>
<dbReference type="GO" id="GO:1901605">
    <property type="term" value="P:alpha-amino acid metabolic process"/>
    <property type="evidence" value="ECO:0007669"/>
    <property type="project" value="UniProtKB-ARBA"/>
</dbReference>
<comment type="cofactor">
    <cofactor evidence="1">
        <name>pyridoxal 5'-phosphate</name>
        <dbReference type="ChEBI" id="CHEBI:597326"/>
    </cofactor>
</comment>
<organism evidence="4 5">
    <name type="scientific">Granulimonas faecalis</name>
    <dbReference type="NCBI Taxonomy" id="2894155"/>
    <lineage>
        <taxon>Bacteria</taxon>
        <taxon>Bacillati</taxon>
        <taxon>Actinomycetota</taxon>
        <taxon>Coriobacteriia</taxon>
        <taxon>Coriobacteriales</taxon>
        <taxon>Kribbibacteriaceae</taxon>
        <taxon>Granulimonas</taxon>
    </lineage>
</organism>
<dbReference type="Pfam" id="PF00291">
    <property type="entry name" value="PALP"/>
    <property type="match status" value="1"/>
</dbReference>